<keyword evidence="1" id="KW-0472">Membrane</keyword>
<organism evidence="2 3">
    <name type="scientific">Microbacterium aoyamense</name>
    <dbReference type="NCBI Taxonomy" id="344166"/>
    <lineage>
        <taxon>Bacteria</taxon>
        <taxon>Bacillati</taxon>
        <taxon>Actinomycetota</taxon>
        <taxon>Actinomycetes</taxon>
        <taxon>Micrococcales</taxon>
        <taxon>Microbacteriaceae</taxon>
        <taxon>Microbacterium</taxon>
    </lineage>
</organism>
<evidence type="ECO:0000313" key="3">
    <source>
        <dbReference type="Proteomes" id="UP001501343"/>
    </source>
</evidence>
<keyword evidence="1" id="KW-0812">Transmembrane</keyword>
<name>A0ABP5AVW2_9MICO</name>
<reference evidence="3" key="1">
    <citation type="journal article" date="2019" name="Int. J. Syst. Evol. Microbiol.">
        <title>The Global Catalogue of Microorganisms (GCM) 10K type strain sequencing project: providing services to taxonomists for standard genome sequencing and annotation.</title>
        <authorList>
            <consortium name="The Broad Institute Genomics Platform"/>
            <consortium name="The Broad Institute Genome Sequencing Center for Infectious Disease"/>
            <person name="Wu L."/>
            <person name="Ma J."/>
        </authorList>
    </citation>
    <scope>NUCLEOTIDE SEQUENCE [LARGE SCALE GENOMIC DNA]</scope>
    <source>
        <strain evidence="3">JCM 14900</strain>
    </source>
</reference>
<protein>
    <submittedName>
        <fullName evidence="2">Pr6Pr family membrane protein</fullName>
    </submittedName>
</protein>
<dbReference type="RefSeq" id="WP_248146441.1">
    <property type="nucleotide sequence ID" value="NZ_BAAAOF010000002.1"/>
</dbReference>
<feature type="transmembrane region" description="Helical" evidence="1">
    <location>
        <begin position="44"/>
        <end position="67"/>
    </location>
</feature>
<accession>A0ABP5AVW2</accession>
<feature type="transmembrane region" description="Helical" evidence="1">
    <location>
        <begin position="121"/>
        <end position="141"/>
    </location>
</feature>
<dbReference type="InterPro" id="IPR049713">
    <property type="entry name" value="Pr6Pr-like"/>
</dbReference>
<feature type="transmembrane region" description="Helical" evidence="1">
    <location>
        <begin position="201"/>
        <end position="223"/>
    </location>
</feature>
<feature type="transmembrane region" description="Helical" evidence="1">
    <location>
        <begin position="79"/>
        <end position="101"/>
    </location>
</feature>
<keyword evidence="1" id="KW-1133">Transmembrane helix</keyword>
<dbReference type="NCBIfam" id="NF038065">
    <property type="entry name" value="Pr6Pr"/>
    <property type="match status" value="1"/>
</dbReference>
<evidence type="ECO:0000313" key="2">
    <source>
        <dbReference type="EMBL" id="GAA1921484.1"/>
    </source>
</evidence>
<feature type="transmembrane region" description="Helical" evidence="1">
    <location>
        <begin position="5"/>
        <end position="24"/>
    </location>
</feature>
<feature type="transmembrane region" description="Helical" evidence="1">
    <location>
        <begin position="148"/>
        <end position="169"/>
    </location>
</feature>
<dbReference type="EMBL" id="BAAAOF010000002">
    <property type="protein sequence ID" value="GAA1921484.1"/>
    <property type="molecule type" value="Genomic_DNA"/>
</dbReference>
<sequence length="241" mass="25958">MVWAWLRIAVAVVGFSGVVAGFIVNVDRARREGQDLGLVLANYFSLFTIVSTIILIVTFVIAGLWSLRNPGRSPEPRGIALAIAGITGPILLLGIVYNALLRGLPSEIALTDPSGIHSLDVWATESLHVIIPLYLLVDLFFASRRRALSWWSLAVIVAYPLLWLTYTLIRGGLTPDPSGAHDWWYPYPFLDPHGGGGWPSVLIYVAVMLVVLVAIGAGIVAVGRLRSRRAAARTSPVGAAG</sequence>
<comment type="caution">
    <text evidence="2">The sequence shown here is derived from an EMBL/GenBank/DDBJ whole genome shotgun (WGS) entry which is preliminary data.</text>
</comment>
<gene>
    <name evidence="2" type="ORF">GCM10009775_12440</name>
</gene>
<proteinExistence type="predicted"/>
<dbReference type="Proteomes" id="UP001501343">
    <property type="component" value="Unassembled WGS sequence"/>
</dbReference>
<evidence type="ECO:0000256" key="1">
    <source>
        <dbReference type="SAM" id="Phobius"/>
    </source>
</evidence>
<keyword evidence="3" id="KW-1185">Reference proteome</keyword>